<reference evidence="2" key="1">
    <citation type="submission" date="2022-08" db="EMBL/GenBank/DDBJ databases">
        <authorList>
            <consortium name="DOE Joint Genome Institute"/>
            <person name="Min B."/>
            <person name="Riley R."/>
            <person name="Sierra-Patev S."/>
            <person name="Naranjo-Ortiz M."/>
            <person name="Looney B."/>
            <person name="Konkel Z."/>
            <person name="Slot J.C."/>
            <person name="Sakamoto Y."/>
            <person name="Steenwyk J.L."/>
            <person name="Rokas A."/>
            <person name="Carro J."/>
            <person name="Camarero S."/>
            <person name="Ferreira P."/>
            <person name="Molpeceres G."/>
            <person name="Ruiz-Duenas F.J."/>
            <person name="Serrano A."/>
            <person name="Henrissat B."/>
            <person name="Drula E."/>
            <person name="Hughes K.W."/>
            <person name="Mata J.L."/>
            <person name="Ishikawa N.K."/>
            <person name="Vargas-Isla R."/>
            <person name="Ushijima S."/>
            <person name="Smith C.A."/>
            <person name="Ahrendt S."/>
            <person name="Andreopoulos W."/>
            <person name="He G."/>
            <person name="Labutti K."/>
            <person name="Lipzen A."/>
            <person name="Ng V."/>
            <person name="Sandor L."/>
            <person name="Barry K."/>
            <person name="Martinez A.T."/>
            <person name="Xiao Y."/>
            <person name="Gibbons J.G."/>
            <person name="Terashima K."/>
            <person name="Hibbett D.S."/>
            <person name="Grigoriev I.V."/>
        </authorList>
    </citation>
    <scope>NUCLEOTIDE SEQUENCE</scope>
    <source>
        <strain evidence="2">TFB9207</strain>
    </source>
</reference>
<dbReference type="AlphaFoldDB" id="A0AA38NVG8"/>
<dbReference type="EMBL" id="MU807550">
    <property type="protein sequence ID" value="KAJ3831352.1"/>
    <property type="molecule type" value="Genomic_DNA"/>
</dbReference>
<feature type="region of interest" description="Disordered" evidence="1">
    <location>
        <begin position="378"/>
        <end position="407"/>
    </location>
</feature>
<sequence>MSSTIAEVSVYKGKLTSRNWAWLPDELDPDTTLLLLRTIATCFIWNLSTTNYCPDQWQAQHFWHNWMVGKALRDAQEVERFMQICPQWGAAMETHMFWKVVIALIDPHETLYSAHSPVCNDSASISPIKSNPYHHYRNITRYSCFVCQINTPNTIQVFRTGKRIITTPWLNYCTSYEVELQINPAYHVGCIKNEDHELWPNVQATCRSCRAEWLWRKACVANIRDAVGGQQFQVDDWKAKSIIDGFVNLSEGKISDVLLVARDRYWIRTHTKLGDMLSQALAANRYEGLAATAAADPDAEIDLSIEEDEEDDLELAQLIEDGGIRELALDDWARNRILDGFWISPADQWYGHVQSDLPWDVRAIHPCLWTLDGNAMAEQEPEGIEDGKQRTEPGHPSLSTVRGPIPPSQPLCEQTFDAHQKQMRIVLRPAMKNIVRRIVIESNVDAADPAIRASRMTMDDVMKELQEEGTWLNGVDWLERRRNARHDVPAREEATNDNHSTSSGSSKSSDESSTVTGPVLSTSTLQITSSPPPMEETPAETETKNVHRAVDIAVMPVFNSPRLIHPIPHVPVMAAHLPYFSLEAFRMASIILSEELCNNIVHHRCGVRLVPPSAAVAAVAAGVLHRTQVPDDADVHRVDPVREDDNNDEVVEIELEDVEGAGEEIDYLEYDDDDVFDSEE</sequence>
<accession>A0AA38NVG8</accession>
<proteinExistence type="predicted"/>
<feature type="compositionally biased region" description="Basic and acidic residues" evidence="1">
    <location>
        <begin position="486"/>
        <end position="496"/>
    </location>
</feature>
<keyword evidence="3" id="KW-1185">Reference proteome</keyword>
<name>A0AA38NVG8_9AGAR</name>
<gene>
    <name evidence="2" type="ORF">F5878DRAFT_676041</name>
</gene>
<evidence type="ECO:0000256" key="1">
    <source>
        <dbReference type="SAM" id="MobiDB-lite"/>
    </source>
</evidence>
<feature type="compositionally biased region" description="Polar residues" evidence="1">
    <location>
        <begin position="514"/>
        <end position="527"/>
    </location>
</feature>
<feature type="non-terminal residue" evidence="2">
    <location>
        <position position="680"/>
    </location>
</feature>
<evidence type="ECO:0000313" key="3">
    <source>
        <dbReference type="Proteomes" id="UP001163846"/>
    </source>
</evidence>
<comment type="caution">
    <text evidence="2">The sequence shown here is derived from an EMBL/GenBank/DDBJ whole genome shotgun (WGS) entry which is preliminary data.</text>
</comment>
<feature type="region of interest" description="Disordered" evidence="1">
    <location>
        <begin position="486"/>
        <end position="544"/>
    </location>
</feature>
<feature type="compositionally biased region" description="Low complexity" evidence="1">
    <location>
        <begin position="500"/>
        <end position="513"/>
    </location>
</feature>
<organism evidence="2 3">
    <name type="scientific">Lentinula raphanica</name>
    <dbReference type="NCBI Taxonomy" id="153919"/>
    <lineage>
        <taxon>Eukaryota</taxon>
        <taxon>Fungi</taxon>
        <taxon>Dikarya</taxon>
        <taxon>Basidiomycota</taxon>
        <taxon>Agaricomycotina</taxon>
        <taxon>Agaricomycetes</taxon>
        <taxon>Agaricomycetidae</taxon>
        <taxon>Agaricales</taxon>
        <taxon>Marasmiineae</taxon>
        <taxon>Omphalotaceae</taxon>
        <taxon>Lentinula</taxon>
    </lineage>
</organism>
<protein>
    <submittedName>
        <fullName evidence="2">Uncharacterized protein</fullName>
    </submittedName>
</protein>
<evidence type="ECO:0000313" key="2">
    <source>
        <dbReference type="EMBL" id="KAJ3831352.1"/>
    </source>
</evidence>
<dbReference type="Proteomes" id="UP001163846">
    <property type="component" value="Unassembled WGS sequence"/>
</dbReference>